<dbReference type="AlphaFoldDB" id="A0A6H5GRU5"/>
<gene>
    <name evidence="1" type="ORF">NTEN_LOCUS9796</name>
    <name evidence="2" type="ORF">NTEN_LOCUS9797</name>
</gene>
<organism evidence="1 3">
    <name type="scientific">Nesidiocoris tenuis</name>
    <dbReference type="NCBI Taxonomy" id="355587"/>
    <lineage>
        <taxon>Eukaryota</taxon>
        <taxon>Metazoa</taxon>
        <taxon>Ecdysozoa</taxon>
        <taxon>Arthropoda</taxon>
        <taxon>Hexapoda</taxon>
        <taxon>Insecta</taxon>
        <taxon>Pterygota</taxon>
        <taxon>Neoptera</taxon>
        <taxon>Paraneoptera</taxon>
        <taxon>Hemiptera</taxon>
        <taxon>Heteroptera</taxon>
        <taxon>Panheteroptera</taxon>
        <taxon>Cimicomorpha</taxon>
        <taxon>Miridae</taxon>
        <taxon>Dicyphina</taxon>
        <taxon>Nesidiocoris</taxon>
    </lineage>
</organism>
<dbReference type="EMBL" id="CADCXU010014843">
    <property type="protein sequence ID" value="CAB0004319.1"/>
    <property type="molecule type" value="Genomic_DNA"/>
</dbReference>
<sequence>MTAHSDENEKRPQCRICRSHRWSHFFDQSHAGQAPETNARLARSRHRRAVIAELHRCRDIRQNKIERGIFLQSCQAIRPDWSRA</sequence>
<keyword evidence="3" id="KW-1185">Reference proteome</keyword>
<evidence type="ECO:0000313" key="1">
    <source>
        <dbReference type="EMBL" id="CAB0004319.1"/>
    </source>
</evidence>
<proteinExistence type="predicted"/>
<evidence type="ECO:0000313" key="3">
    <source>
        <dbReference type="Proteomes" id="UP000479000"/>
    </source>
</evidence>
<reference evidence="1 3" key="1">
    <citation type="submission" date="2020-02" db="EMBL/GenBank/DDBJ databases">
        <authorList>
            <person name="Ferguson B K."/>
        </authorList>
    </citation>
    <scope>NUCLEOTIDE SEQUENCE [LARGE SCALE GENOMIC DNA]</scope>
</reference>
<dbReference type="Proteomes" id="UP000479000">
    <property type="component" value="Unassembled WGS sequence"/>
</dbReference>
<dbReference type="EMBL" id="CADCXU010014845">
    <property type="protein sequence ID" value="CAB0004320.1"/>
    <property type="molecule type" value="Genomic_DNA"/>
</dbReference>
<name>A0A6H5GRU5_9HEMI</name>
<accession>A0A6H5GRU5</accession>
<protein>
    <submittedName>
        <fullName evidence="1">Uncharacterized protein</fullName>
    </submittedName>
</protein>
<evidence type="ECO:0000313" key="2">
    <source>
        <dbReference type="EMBL" id="CAB0004320.1"/>
    </source>
</evidence>